<dbReference type="GO" id="GO:0008830">
    <property type="term" value="F:dTDP-4-dehydrorhamnose 3,5-epimerase activity"/>
    <property type="evidence" value="ECO:0007669"/>
    <property type="project" value="InterPro"/>
</dbReference>
<proteinExistence type="inferred from homology"/>
<comment type="similarity">
    <text evidence="1">Belongs to the dTDP-4-dehydrorhamnose 3,5-epimerase family.</text>
</comment>
<dbReference type="EMBL" id="SJKD01000001">
    <property type="protein sequence ID" value="TCC52460.1"/>
    <property type="molecule type" value="Genomic_DNA"/>
</dbReference>
<dbReference type="OrthoDB" id="9803892at2"/>
<dbReference type="InterPro" id="IPR000888">
    <property type="entry name" value="RmlC-like"/>
</dbReference>
<dbReference type="InterPro" id="IPR011051">
    <property type="entry name" value="RmlC_Cupin_sf"/>
</dbReference>
<protein>
    <submittedName>
        <fullName evidence="3">dTDP-4-keto-6-deoxy-D-glucose epimerase</fullName>
    </submittedName>
</protein>
<organism evidence="3 4">
    <name type="scientific">Kribbella capetownensis</name>
    <dbReference type="NCBI Taxonomy" id="1572659"/>
    <lineage>
        <taxon>Bacteria</taxon>
        <taxon>Bacillati</taxon>
        <taxon>Actinomycetota</taxon>
        <taxon>Actinomycetes</taxon>
        <taxon>Propionibacteriales</taxon>
        <taxon>Kribbellaceae</taxon>
        <taxon>Kribbella</taxon>
    </lineage>
</organism>
<dbReference type="PANTHER" id="PTHR21047">
    <property type="entry name" value="DTDP-6-DEOXY-D-GLUCOSE-3,5 EPIMERASE"/>
    <property type="match status" value="1"/>
</dbReference>
<evidence type="ECO:0000256" key="1">
    <source>
        <dbReference type="ARBA" id="ARBA00010154"/>
    </source>
</evidence>
<dbReference type="PANTHER" id="PTHR21047:SF2">
    <property type="entry name" value="THYMIDINE DIPHOSPHO-4-KETO-RHAMNOSE 3,5-EPIMERASE"/>
    <property type="match status" value="1"/>
</dbReference>
<comment type="caution">
    <text evidence="3">The sequence shown here is derived from an EMBL/GenBank/DDBJ whole genome shotgun (WGS) entry which is preliminary data.</text>
</comment>
<dbReference type="GO" id="GO:0005829">
    <property type="term" value="C:cytosol"/>
    <property type="evidence" value="ECO:0007669"/>
    <property type="project" value="TreeGrafter"/>
</dbReference>
<feature type="site" description="Participates in a stacking interaction with the thymidine ring of dTDP-4-oxo-6-deoxyglucose" evidence="2">
    <location>
        <position position="132"/>
    </location>
</feature>
<evidence type="ECO:0000256" key="2">
    <source>
        <dbReference type="PIRSR" id="PIRSR600888-3"/>
    </source>
</evidence>
<dbReference type="Proteomes" id="UP000293342">
    <property type="component" value="Unassembled WGS sequence"/>
</dbReference>
<evidence type="ECO:0000313" key="4">
    <source>
        <dbReference type="Proteomes" id="UP000293342"/>
    </source>
</evidence>
<gene>
    <name evidence="3" type="ORF">E0H75_01420</name>
</gene>
<dbReference type="GO" id="GO:0019305">
    <property type="term" value="P:dTDP-rhamnose biosynthetic process"/>
    <property type="evidence" value="ECO:0007669"/>
    <property type="project" value="TreeGrafter"/>
</dbReference>
<name>A0A4R0JZW8_9ACTN</name>
<accession>A0A4R0JZW8</accession>
<dbReference type="GO" id="GO:0000271">
    <property type="term" value="P:polysaccharide biosynthetic process"/>
    <property type="evidence" value="ECO:0007669"/>
    <property type="project" value="TreeGrafter"/>
</dbReference>
<dbReference type="AlphaFoldDB" id="A0A4R0JZW8"/>
<reference evidence="3 4" key="1">
    <citation type="submission" date="2019-02" db="EMBL/GenBank/DDBJ databases">
        <title>Kribbella capetownensis sp. nov. and Kribbella speibonae sp. nov., isolated from soil.</title>
        <authorList>
            <person name="Curtis S.M."/>
            <person name="Norton I."/>
            <person name="Everest G.J."/>
            <person name="Meyers P.R."/>
        </authorList>
    </citation>
    <scope>NUCLEOTIDE SEQUENCE [LARGE SCALE GENOMIC DNA]</scope>
    <source>
        <strain evidence="3 4">YM53</strain>
    </source>
</reference>
<keyword evidence="4" id="KW-1185">Reference proteome</keyword>
<dbReference type="RefSeq" id="WP_131511205.1">
    <property type="nucleotide sequence ID" value="NZ_SJKD01000001.1"/>
</dbReference>
<sequence length="183" mass="20617">MRAHETTIPGVLRIELDVQPNDDGWFKENFHRAKLEQAGVPALDAVQHNVSYFAEAGIIRGIHAEPWDKYLSPSAGRVFVALVDLRSGETFGAVETFELEAGQALYVPRGCGNSFCTLTPHTVYNFLVNEYWSPERITVDLFDPELEIDWPFPRRQLSWTERDAGNPTLAEIRMLTEAGSRPA</sequence>
<dbReference type="Gene3D" id="2.60.120.10">
    <property type="entry name" value="Jelly Rolls"/>
    <property type="match status" value="1"/>
</dbReference>
<dbReference type="InterPro" id="IPR014710">
    <property type="entry name" value="RmlC-like_jellyroll"/>
</dbReference>
<dbReference type="Pfam" id="PF00908">
    <property type="entry name" value="dTDP_sugar_isom"/>
    <property type="match status" value="1"/>
</dbReference>
<evidence type="ECO:0000313" key="3">
    <source>
        <dbReference type="EMBL" id="TCC52460.1"/>
    </source>
</evidence>
<dbReference type="SUPFAM" id="SSF51182">
    <property type="entry name" value="RmlC-like cupins"/>
    <property type="match status" value="1"/>
</dbReference>